<evidence type="ECO:0000313" key="1">
    <source>
        <dbReference type="EMBL" id="HFN00296.1"/>
    </source>
</evidence>
<organism evidence="1">
    <name type="scientific">Oscillatoriales cyanobacterium SpSt-418</name>
    <dbReference type="NCBI Taxonomy" id="2282169"/>
    <lineage>
        <taxon>Bacteria</taxon>
        <taxon>Bacillati</taxon>
        <taxon>Cyanobacteriota</taxon>
        <taxon>Cyanophyceae</taxon>
        <taxon>Oscillatoriophycideae</taxon>
        <taxon>Oscillatoriales</taxon>
    </lineage>
</organism>
<comment type="caution">
    <text evidence="1">The sequence shown here is derived from an EMBL/GenBank/DDBJ whole genome shotgun (WGS) entry which is preliminary data.</text>
</comment>
<name>A0A7C3PHX4_9CYAN</name>
<gene>
    <name evidence="1" type="ORF">ENR64_21635</name>
</gene>
<dbReference type="AlphaFoldDB" id="A0A7C3PHX4"/>
<accession>A0A7C3PHX4</accession>
<sequence>MFELLLQTLMISPLLIASATDSKQFEWKRFVLPQQSFSYVKETVEVVSYTSTTDEKTGQDRTN</sequence>
<protein>
    <submittedName>
        <fullName evidence="1">Uncharacterized protein</fullName>
    </submittedName>
</protein>
<reference evidence="1" key="1">
    <citation type="journal article" date="2020" name="mSystems">
        <title>Genome- and Community-Level Interaction Insights into Carbon Utilization and Element Cycling Functions of Hydrothermarchaeota in Hydrothermal Sediment.</title>
        <authorList>
            <person name="Zhou Z."/>
            <person name="Liu Y."/>
            <person name="Xu W."/>
            <person name="Pan J."/>
            <person name="Luo Z.H."/>
            <person name="Li M."/>
        </authorList>
    </citation>
    <scope>NUCLEOTIDE SEQUENCE [LARGE SCALE GENOMIC DNA]</scope>
    <source>
        <strain evidence="1">SpSt-418</strain>
    </source>
</reference>
<proteinExistence type="predicted"/>
<dbReference type="EMBL" id="DSRU01000316">
    <property type="protein sequence ID" value="HFN00296.1"/>
    <property type="molecule type" value="Genomic_DNA"/>
</dbReference>